<dbReference type="Proteomes" id="UP000078200">
    <property type="component" value="Unassembled WGS sequence"/>
</dbReference>
<evidence type="ECO:0000256" key="1">
    <source>
        <dbReference type="SAM" id="MobiDB-lite"/>
    </source>
</evidence>
<evidence type="ECO:0000313" key="3">
    <source>
        <dbReference type="EnsemblMetazoa" id="GAUT034853-PA"/>
    </source>
</evidence>
<accession>A0A1A9VEJ7</accession>
<proteinExistence type="predicted"/>
<dbReference type="Pfam" id="PF21787">
    <property type="entry name" value="TNP-like_RNaseH_N"/>
    <property type="match status" value="1"/>
</dbReference>
<evidence type="ECO:0000259" key="2">
    <source>
        <dbReference type="Pfam" id="PF21787"/>
    </source>
</evidence>
<feature type="domain" description="Transposable element P transposase-like RNase H" evidence="2">
    <location>
        <begin position="64"/>
        <end position="165"/>
    </location>
</feature>
<reference evidence="3" key="1">
    <citation type="submission" date="2020-05" db="UniProtKB">
        <authorList>
            <consortium name="EnsemblMetazoa"/>
        </authorList>
    </citation>
    <scope>IDENTIFICATION</scope>
    <source>
        <strain evidence="3">TTRI</strain>
    </source>
</reference>
<feature type="region of interest" description="Disordered" evidence="1">
    <location>
        <begin position="39"/>
        <end position="63"/>
    </location>
</feature>
<dbReference type="EnsemblMetazoa" id="GAUT034853-RA">
    <property type="protein sequence ID" value="GAUT034853-PA"/>
    <property type="gene ID" value="GAUT034853"/>
</dbReference>
<evidence type="ECO:0000313" key="4">
    <source>
        <dbReference type="Proteomes" id="UP000078200"/>
    </source>
</evidence>
<feature type="compositionally biased region" description="Basic and acidic residues" evidence="1">
    <location>
        <begin position="39"/>
        <end position="53"/>
    </location>
</feature>
<dbReference type="VEuPathDB" id="VectorBase:GAUT034853"/>
<protein>
    <recommendedName>
        <fullName evidence="2">Transposable element P transposase-like RNase H domain-containing protein</fullName>
    </recommendedName>
</protein>
<name>A0A1A9VEJ7_GLOAU</name>
<dbReference type="AlphaFoldDB" id="A0A1A9VEJ7"/>
<keyword evidence="4" id="KW-1185">Reference proteome</keyword>
<dbReference type="InterPro" id="IPR048365">
    <property type="entry name" value="TNP-like_RNaseH_N"/>
</dbReference>
<sequence>MQALEGDKMQRIDEAALRQENQRLKEEAEALKNEVARLKDARPATDIENRELEEQGAVSTSQKESLKKVAEKLTSHNKIVQIHFDELATDRTIVYSRAEDRFFGCGYSDGSPLKIEAHQTVLVFGVRSLFTAFNVLLGCYPMTSNRRGMEKRLEDNLKLAEEVGLVGSALTKKH</sequence>
<organism evidence="3 4">
    <name type="scientific">Glossina austeni</name>
    <name type="common">Savannah tsetse fly</name>
    <dbReference type="NCBI Taxonomy" id="7395"/>
    <lineage>
        <taxon>Eukaryota</taxon>
        <taxon>Metazoa</taxon>
        <taxon>Ecdysozoa</taxon>
        <taxon>Arthropoda</taxon>
        <taxon>Hexapoda</taxon>
        <taxon>Insecta</taxon>
        <taxon>Pterygota</taxon>
        <taxon>Neoptera</taxon>
        <taxon>Endopterygota</taxon>
        <taxon>Diptera</taxon>
        <taxon>Brachycera</taxon>
        <taxon>Muscomorpha</taxon>
        <taxon>Hippoboscoidea</taxon>
        <taxon>Glossinidae</taxon>
        <taxon>Glossina</taxon>
    </lineage>
</organism>